<protein>
    <recommendedName>
        <fullName evidence="3">Low molecular weight antigen MTB12-like C-terminal domain-containing protein</fullName>
    </recommendedName>
</protein>
<feature type="domain" description="Low molecular weight antigen MTB12-like C-terminal" evidence="3">
    <location>
        <begin position="13"/>
        <end position="116"/>
    </location>
</feature>
<name>A0ABW1JQ38_9NOCA</name>
<organism evidence="4 5">
    <name type="scientific">Nocardia lasii</name>
    <dbReference type="NCBI Taxonomy" id="1616107"/>
    <lineage>
        <taxon>Bacteria</taxon>
        <taxon>Bacillati</taxon>
        <taxon>Actinomycetota</taxon>
        <taxon>Actinomycetes</taxon>
        <taxon>Mycobacteriales</taxon>
        <taxon>Nocardiaceae</taxon>
        <taxon>Nocardia</taxon>
    </lineage>
</organism>
<evidence type="ECO:0000313" key="4">
    <source>
        <dbReference type="EMBL" id="MFC6011067.1"/>
    </source>
</evidence>
<proteinExistence type="inferred from homology"/>
<dbReference type="EMBL" id="JBHSQN010000003">
    <property type="protein sequence ID" value="MFC6011067.1"/>
    <property type="molecule type" value="Genomic_DNA"/>
</dbReference>
<evidence type="ECO:0000313" key="5">
    <source>
        <dbReference type="Proteomes" id="UP001596223"/>
    </source>
</evidence>
<dbReference type="InterPro" id="IPR058644">
    <property type="entry name" value="Mtb12-like_C"/>
</dbReference>
<evidence type="ECO:0000259" key="3">
    <source>
        <dbReference type="Pfam" id="PF26580"/>
    </source>
</evidence>
<accession>A0ABW1JQ38</accession>
<evidence type="ECO:0000256" key="2">
    <source>
        <dbReference type="ARBA" id="ARBA00093774"/>
    </source>
</evidence>
<comment type="caution">
    <text evidence="4">The sequence shown here is derived from an EMBL/GenBank/DDBJ whole genome shotgun (WGS) entry which is preliminary data.</text>
</comment>
<gene>
    <name evidence="4" type="ORF">ACFP3H_08385</name>
</gene>
<sequence length="127" mass="13214">MPTSLAEAPPSLLTPEAVTELIARLLDPTVPNSAKLDSVQGIAADPGLPNRVAESPGRNGARITVAITATRLGAPGMLAEGTGAMNDGPPQPVIVNFVAEDGTWKIEKTWYCQIAYSFMVASPLCPS</sequence>
<keyword evidence="1" id="KW-0732">Signal</keyword>
<dbReference type="Proteomes" id="UP001596223">
    <property type="component" value="Unassembled WGS sequence"/>
</dbReference>
<evidence type="ECO:0000256" key="1">
    <source>
        <dbReference type="ARBA" id="ARBA00022729"/>
    </source>
</evidence>
<comment type="similarity">
    <text evidence="2">Belongs to the MTB12 family.</text>
</comment>
<dbReference type="Pfam" id="PF26580">
    <property type="entry name" value="Mtb12_C"/>
    <property type="match status" value="1"/>
</dbReference>
<dbReference type="RefSeq" id="WP_378602010.1">
    <property type="nucleotide sequence ID" value="NZ_JBHSQN010000003.1"/>
</dbReference>
<keyword evidence="5" id="KW-1185">Reference proteome</keyword>
<reference evidence="5" key="1">
    <citation type="journal article" date="2019" name="Int. J. Syst. Evol. Microbiol.">
        <title>The Global Catalogue of Microorganisms (GCM) 10K type strain sequencing project: providing services to taxonomists for standard genome sequencing and annotation.</title>
        <authorList>
            <consortium name="The Broad Institute Genomics Platform"/>
            <consortium name="The Broad Institute Genome Sequencing Center for Infectious Disease"/>
            <person name="Wu L."/>
            <person name="Ma J."/>
        </authorList>
    </citation>
    <scope>NUCLEOTIDE SEQUENCE [LARGE SCALE GENOMIC DNA]</scope>
    <source>
        <strain evidence="5">CCUG 36956</strain>
    </source>
</reference>